<proteinExistence type="predicted"/>
<dbReference type="AlphaFoldDB" id="A0A367XGD5"/>
<dbReference type="EMBL" id="JPWJ01000001">
    <property type="protein sequence ID" value="RCK52718.1"/>
    <property type="molecule type" value="Genomic_DNA"/>
</dbReference>
<gene>
    <name evidence="2" type="ORF">TH44_00340</name>
</gene>
<accession>A0A367XGD5</accession>
<feature type="domain" description="Methyltransferase" evidence="1">
    <location>
        <begin position="22"/>
        <end position="104"/>
    </location>
</feature>
<evidence type="ECO:0000313" key="2">
    <source>
        <dbReference type="EMBL" id="RCK52718.1"/>
    </source>
</evidence>
<sequence length="179" mass="20078">MSSLMPSDWITRYCPPSGGTALDLACGKGRHSFWLADHGWQVTALDRDLSDTQTGNNIGIDWIEADLESGHWPLGDRQFDLVVVVNYLHRPLFEYLRKAITPGGTLLYETFMIGNEAFGRPQSPEFLLRPNELPNAFSGWEINAFEQGRQYKSGATVPFAVKQFLSACKPSPKRTETIL</sequence>
<reference evidence="2 3" key="1">
    <citation type="submission" date="2014-07" db="EMBL/GenBank/DDBJ databases">
        <title>Draft genome sequence of Thalassospira xiamenensis IB13.</title>
        <authorList>
            <person name="Lai Q."/>
            <person name="Shao Z."/>
        </authorList>
    </citation>
    <scope>NUCLEOTIDE SEQUENCE [LARGE SCALE GENOMIC DNA]</scope>
    <source>
        <strain evidence="2 3">IB13</strain>
    </source>
</reference>
<dbReference type="CDD" id="cd02440">
    <property type="entry name" value="AdoMet_MTases"/>
    <property type="match status" value="1"/>
</dbReference>
<dbReference type="InterPro" id="IPR029063">
    <property type="entry name" value="SAM-dependent_MTases_sf"/>
</dbReference>
<dbReference type="Gene3D" id="3.40.50.150">
    <property type="entry name" value="Vaccinia Virus protein VP39"/>
    <property type="match status" value="1"/>
</dbReference>
<dbReference type="InterPro" id="IPR041698">
    <property type="entry name" value="Methyltransf_25"/>
</dbReference>
<protein>
    <recommendedName>
        <fullName evidence="1">Methyltransferase domain-containing protein</fullName>
    </recommendedName>
</protein>
<dbReference type="Pfam" id="PF13649">
    <property type="entry name" value="Methyltransf_25"/>
    <property type="match status" value="1"/>
</dbReference>
<comment type="caution">
    <text evidence="2">The sequence shown here is derived from an EMBL/GenBank/DDBJ whole genome shotgun (WGS) entry which is preliminary data.</text>
</comment>
<dbReference type="Proteomes" id="UP000252266">
    <property type="component" value="Unassembled WGS sequence"/>
</dbReference>
<evidence type="ECO:0000313" key="3">
    <source>
        <dbReference type="Proteomes" id="UP000252266"/>
    </source>
</evidence>
<organism evidence="2 3">
    <name type="scientific">Thalassospira xiamenensis</name>
    <dbReference type="NCBI Taxonomy" id="220697"/>
    <lineage>
        <taxon>Bacteria</taxon>
        <taxon>Pseudomonadati</taxon>
        <taxon>Pseudomonadota</taxon>
        <taxon>Alphaproteobacteria</taxon>
        <taxon>Rhodospirillales</taxon>
        <taxon>Thalassospiraceae</taxon>
        <taxon>Thalassospira</taxon>
    </lineage>
</organism>
<evidence type="ECO:0000259" key="1">
    <source>
        <dbReference type="Pfam" id="PF13649"/>
    </source>
</evidence>
<dbReference type="SUPFAM" id="SSF53335">
    <property type="entry name" value="S-adenosyl-L-methionine-dependent methyltransferases"/>
    <property type="match status" value="1"/>
</dbReference>
<dbReference type="RefSeq" id="WP_231886864.1">
    <property type="nucleotide sequence ID" value="NZ_JPWJ01000001.1"/>
</dbReference>
<name>A0A367XGD5_9PROT</name>